<proteinExistence type="predicted"/>
<evidence type="ECO:0000313" key="3">
    <source>
        <dbReference type="Proteomes" id="UP000054314"/>
    </source>
</evidence>
<dbReference type="EMBL" id="AXCZ01000076">
    <property type="protein sequence ID" value="KGM12986.1"/>
    <property type="molecule type" value="Genomic_DNA"/>
</dbReference>
<dbReference type="Proteomes" id="UP000054314">
    <property type="component" value="Unassembled WGS sequence"/>
</dbReference>
<dbReference type="RefSeq" id="WP_035060229.1">
    <property type="nucleotide sequence ID" value="NZ_AXCZ01000076.1"/>
</dbReference>
<name>A0A0A0BYH5_9CELL</name>
<reference evidence="2 3" key="1">
    <citation type="submission" date="2013-08" db="EMBL/GenBank/DDBJ databases">
        <title>Genome sequencing of Cellulomonas bogoriensis 69B4.</title>
        <authorList>
            <person name="Chen F."/>
            <person name="Li Y."/>
            <person name="Wang G."/>
        </authorList>
    </citation>
    <scope>NUCLEOTIDE SEQUENCE [LARGE SCALE GENOMIC DNA]</scope>
    <source>
        <strain evidence="2 3">69B4</strain>
    </source>
</reference>
<evidence type="ECO:0000313" key="2">
    <source>
        <dbReference type="EMBL" id="KGM12986.1"/>
    </source>
</evidence>
<evidence type="ECO:0008006" key="4">
    <source>
        <dbReference type="Google" id="ProtNLM"/>
    </source>
</evidence>
<protein>
    <recommendedName>
        <fullName evidence="4">DUF3515 domain-containing protein</fullName>
    </recommendedName>
</protein>
<accession>A0A0A0BYH5</accession>
<dbReference type="InterPro" id="IPR021903">
    <property type="entry name" value="DUF3515"/>
</dbReference>
<dbReference type="Pfam" id="PF12028">
    <property type="entry name" value="DUF3515"/>
    <property type="match status" value="1"/>
</dbReference>
<feature type="signal peptide" evidence="1">
    <location>
        <begin position="1"/>
        <end position="22"/>
    </location>
</feature>
<keyword evidence="1" id="KW-0732">Signal</keyword>
<sequence>MPTSTPARVVVATLVLATAACTTPVTVPVAPQAAHPLCADVVLALPDDLGDLQRVRTGSQATAAWGDRGAPVVLRCGVAPPGPSTEHCVSADDGATSVDWIAVPGSEGEGGTTDWTFTTYGREPAVEVQVPAAVTNERSTSFLLDLGPAVAQVEQRRACL</sequence>
<gene>
    <name evidence="2" type="ORF">N869_16885</name>
</gene>
<evidence type="ECO:0000256" key="1">
    <source>
        <dbReference type="SAM" id="SignalP"/>
    </source>
</evidence>
<feature type="chain" id="PRO_5039097773" description="DUF3515 domain-containing protein" evidence="1">
    <location>
        <begin position="23"/>
        <end position="160"/>
    </location>
</feature>
<comment type="caution">
    <text evidence="2">The sequence shown here is derived from an EMBL/GenBank/DDBJ whole genome shotgun (WGS) entry which is preliminary data.</text>
</comment>
<dbReference type="AlphaFoldDB" id="A0A0A0BYH5"/>
<dbReference type="OrthoDB" id="4331648at2"/>
<keyword evidence="3" id="KW-1185">Reference proteome</keyword>
<organism evidence="2 3">
    <name type="scientific">Cellulomonas bogoriensis 69B4 = DSM 16987</name>
    <dbReference type="NCBI Taxonomy" id="1386082"/>
    <lineage>
        <taxon>Bacteria</taxon>
        <taxon>Bacillati</taxon>
        <taxon>Actinomycetota</taxon>
        <taxon>Actinomycetes</taxon>
        <taxon>Micrococcales</taxon>
        <taxon>Cellulomonadaceae</taxon>
        <taxon>Cellulomonas</taxon>
    </lineage>
</organism>